<dbReference type="PANTHER" id="PTHR43301">
    <property type="entry name" value="ARABINAN ENDO-1,5-ALPHA-L-ARABINOSIDASE"/>
    <property type="match status" value="1"/>
</dbReference>
<name>A0A4S8P0T2_9ACTN</name>
<evidence type="ECO:0000256" key="7">
    <source>
        <dbReference type="RuleBase" id="RU361187"/>
    </source>
</evidence>
<dbReference type="Proteomes" id="UP000305792">
    <property type="component" value="Unassembled WGS sequence"/>
</dbReference>
<dbReference type="SUPFAM" id="SSF75005">
    <property type="entry name" value="Arabinanase/levansucrase/invertase"/>
    <property type="match status" value="1"/>
</dbReference>
<dbReference type="CDD" id="cd00161">
    <property type="entry name" value="beta-trefoil_Ricin-like"/>
    <property type="match status" value="1"/>
</dbReference>
<proteinExistence type="inferred from homology"/>
<keyword evidence="3 7" id="KW-0378">Hydrolase</keyword>
<keyword evidence="11" id="KW-1185">Reference proteome</keyword>
<dbReference type="EMBL" id="STGX01000021">
    <property type="protein sequence ID" value="THV23538.1"/>
    <property type="molecule type" value="Genomic_DNA"/>
</dbReference>
<dbReference type="InterPro" id="IPR006710">
    <property type="entry name" value="Glyco_hydro_43"/>
</dbReference>
<evidence type="ECO:0000256" key="2">
    <source>
        <dbReference type="ARBA" id="ARBA00009865"/>
    </source>
</evidence>
<dbReference type="SMART" id="SM00458">
    <property type="entry name" value="RICIN"/>
    <property type="match status" value="1"/>
</dbReference>
<dbReference type="InterPro" id="IPR050727">
    <property type="entry name" value="GH43_arabinanases"/>
</dbReference>
<dbReference type="PANTHER" id="PTHR43301:SF3">
    <property type="entry name" value="ARABINAN ENDO-1,5-ALPHA-L-ARABINOSIDASE A-RELATED"/>
    <property type="match status" value="1"/>
</dbReference>
<evidence type="ECO:0000256" key="6">
    <source>
        <dbReference type="PIRSR" id="PIRSR606710-2"/>
    </source>
</evidence>
<evidence type="ECO:0000313" key="10">
    <source>
        <dbReference type="EMBL" id="THV23538.1"/>
    </source>
</evidence>
<reference evidence="10 11" key="1">
    <citation type="journal article" date="2018" name="Int. J. Syst. Evol. Microbiol.">
        <title>Glycomyces paridis sp. nov., isolated from the medicinal plant Paris polyphylla.</title>
        <authorList>
            <person name="Fang X.M."/>
            <person name="Bai J.L."/>
            <person name="Su J."/>
            <person name="Zhao L.L."/>
            <person name="Liu H.Y."/>
            <person name="Ma B.P."/>
            <person name="Zhang Y.Q."/>
            <person name="Yu L.Y."/>
        </authorList>
    </citation>
    <scope>NUCLEOTIDE SEQUENCE [LARGE SCALE GENOMIC DNA]</scope>
    <source>
        <strain evidence="10 11">CPCC 204357</strain>
    </source>
</reference>
<dbReference type="PROSITE" id="PS50231">
    <property type="entry name" value="RICIN_B_LECTIN"/>
    <property type="match status" value="1"/>
</dbReference>
<evidence type="ECO:0000313" key="11">
    <source>
        <dbReference type="Proteomes" id="UP000305792"/>
    </source>
</evidence>
<gene>
    <name evidence="10" type="ORF">E9998_22330</name>
</gene>
<comment type="similarity">
    <text evidence="2 7">Belongs to the glycosyl hydrolase 43 family.</text>
</comment>
<keyword evidence="4 7" id="KW-0326">Glycosidase</keyword>
<feature type="compositionally biased region" description="Low complexity" evidence="8">
    <location>
        <begin position="207"/>
        <end position="222"/>
    </location>
</feature>
<accession>A0A4S8P0T2</accession>
<dbReference type="InterPro" id="IPR000772">
    <property type="entry name" value="Ricin_B_lectin"/>
</dbReference>
<feature type="active site" description="Proton acceptor" evidence="5">
    <location>
        <position position="245"/>
    </location>
</feature>
<feature type="compositionally biased region" description="Basic residues" evidence="8">
    <location>
        <begin position="1"/>
        <end position="20"/>
    </location>
</feature>
<dbReference type="InterPro" id="IPR035992">
    <property type="entry name" value="Ricin_B-like_lectins"/>
</dbReference>
<evidence type="ECO:0000256" key="3">
    <source>
        <dbReference type="ARBA" id="ARBA00022801"/>
    </source>
</evidence>
<dbReference type="Pfam" id="PF04616">
    <property type="entry name" value="Glyco_hydro_43"/>
    <property type="match status" value="1"/>
</dbReference>
<comment type="caution">
    <text evidence="10">The sequence shown here is derived from an EMBL/GenBank/DDBJ whole genome shotgun (WGS) entry which is preliminary data.</text>
</comment>
<evidence type="ECO:0000256" key="1">
    <source>
        <dbReference type="ARBA" id="ARBA00004834"/>
    </source>
</evidence>
<feature type="region of interest" description="Disordered" evidence="8">
    <location>
        <begin position="1"/>
        <end position="36"/>
    </location>
</feature>
<protein>
    <submittedName>
        <fullName evidence="10">Arabinan endo-1,5-alpha-L-arabinosidase</fullName>
    </submittedName>
</protein>
<dbReference type="SUPFAM" id="SSF50370">
    <property type="entry name" value="Ricin B-like lectins"/>
    <property type="match status" value="1"/>
</dbReference>
<dbReference type="CDD" id="cd08998">
    <property type="entry name" value="GH43_Arb43a-like"/>
    <property type="match status" value="1"/>
</dbReference>
<feature type="active site" description="Proton donor" evidence="5">
    <location>
        <position position="425"/>
    </location>
</feature>
<dbReference type="Gene3D" id="2.115.10.20">
    <property type="entry name" value="Glycosyl hydrolase domain, family 43"/>
    <property type="match status" value="1"/>
</dbReference>
<feature type="site" description="Important for catalytic activity, responsible for pKa modulation of the active site Glu and correct orientation of both the proton donor and substrate" evidence="6">
    <location>
        <position position="374"/>
    </location>
</feature>
<evidence type="ECO:0000256" key="4">
    <source>
        <dbReference type="ARBA" id="ARBA00023295"/>
    </source>
</evidence>
<dbReference type="Gene3D" id="2.80.10.50">
    <property type="match status" value="3"/>
</dbReference>
<comment type="pathway">
    <text evidence="1">Glycan metabolism; L-arabinan degradation.</text>
</comment>
<evidence type="ECO:0000256" key="5">
    <source>
        <dbReference type="PIRSR" id="PIRSR606710-1"/>
    </source>
</evidence>
<feature type="region of interest" description="Disordered" evidence="8">
    <location>
        <begin position="201"/>
        <end position="240"/>
    </location>
</feature>
<feature type="domain" description="Ricin B lectin" evidence="9">
    <location>
        <begin position="72"/>
        <end position="207"/>
    </location>
</feature>
<dbReference type="AlphaFoldDB" id="A0A4S8P0T2"/>
<evidence type="ECO:0000259" key="9">
    <source>
        <dbReference type="SMART" id="SM00458"/>
    </source>
</evidence>
<dbReference type="Pfam" id="PF14200">
    <property type="entry name" value="RicinB_lectin_2"/>
    <property type="match status" value="2"/>
</dbReference>
<dbReference type="InterPro" id="IPR023296">
    <property type="entry name" value="Glyco_hydro_beta-prop_sf"/>
</dbReference>
<sequence length="534" mass="56989">MARHHSASVRRPASRGHRSNTMRTAKTVPPPDRTARRRRLRAAVAVLVAALTTAATFMLVTANAQAAISTGTWYTVTSRLSGLVLDVEGASTATGAQLVQQTATGAASQQFRFIDAGNGYYRIQVRHSNLVLDVYEWNASNGATIAQWTDLGGTNQQWRATETDGHYIFTNRFSGKNLDLWEHSTAPGTRISQYDPTGAANQQWRLDPAGTTPTDPPTTGEPAQEDCDSPPSAPGSLTGNLGAHDPAVWVGCAGEPWYVFATGDARNGGGTPAIRRSTDGGRTWQSLGTIWNSKPAWITQQISGVSNLWAPEVFYDADQGLYYLYYAASTFGSQRSAIGLATSPTLDPSAPGYGWTDRGAVLQSYAGNAYNAIDPNIIEDESGRHWMAFGSWWEGIHIVELDWSTGKPAAGATPIRLATKGGGIEAPSMTYRNGYYYLFTSIGTCCAGADSTYKITVGRSTSPSGPFVDANGVDMRNGGGTVVLGAYGNNVASGGQSIHRGFIAYHAYGSNGGFTLDIEQIEWNSAGWPLLNGS</sequence>
<dbReference type="GO" id="GO:0005975">
    <property type="term" value="P:carbohydrate metabolic process"/>
    <property type="evidence" value="ECO:0007669"/>
    <property type="project" value="InterPro"/>
</dbReference>
<organism evidence="10 11">
    <name type="scientific">Glycomyces paridis</name>
    <dbReference type="NCBI Taxonomy" id="2126555"/>
    <lineage>
        <taxon>Bacteria</taxon>
        <taxon>Bacillati</taxon>
        <taxon>Actinomycetota</taxon>
        <taxon>Actinomycetes</taxon>
        <taxon>Glycomycetales</taxon>
        <taxon>Glycomycetaceae</taxon>
        <taxon>Glycomyces</taxon>
    </lineage>
</organism>
<dbReference type="GO" id="GO:0004553">
    <property type="term" value="F:hydrolase activity, hydrolyzing O-glycosyl compounds"/>
    <property type="evidence" value="ECO:0007669"/>
    <property type="project" value="InterPro"/>
</dbReference>
<evidence type="ECO:0000256" key="8">
    <source>
        <dbReference type="SAM" id="MobiDB-lite"/>
    </source>
</evidence>